<keyword evidence="6" id="KW-1185">Reference proteome</keyword>
<dbReference type="RefSeq" id="WP_108774379.1">
    <property type="nucleotide sequence ID" value="NZ_JALBUR010000014.1"/>
</dbReference>
<evidence type="ECO:0000313" key="5">
    <source>
        <dbReference type="EMBL" id="MDX8419782.1"/>
    </source>
</evidence>
<reference evidence="5 6" key="1">
    <citation type="submission" date="2022-03" db="EMBL/GenBank/DDBJ databases">
        <title>Novel taxa within the pig intestine.</title>
        <authorList>
            <person name="Wylensek D."/>
            <person name="Bishof K."/>
            <person name="Afrizal A."/>
            <person name="Clavel T."/>
        </authorList>
    </citation>
    <scope>NUCLEOTIDE SEQUENCE [LARGE SCALE GENOMIC DNA]</scope>
    <source>
        <strain evidence="5 6">CLA-KB-P133</strain>
    </source>
</reference>
<feature type="region of interest" description="Disordered" evidence="4">
    <location>
        <begin position="109"/>
        <end position="165"/>
    </location>
</feature>
<comment type="subunit">
    <text evidence="2">Homotetramer.</text>
</comment>
<dbReference type="HAMAP" id="MF_00984">
    <property type="entry name" value="SSB"/>
    <property type="match status" value="1"/>
</dbReference>
<evidence type="ECO:0000313" key="6">
    <source>
        <dbReference type="Proteomes" id="UP001286174"/>
    </source>
</evidence>
<dbReference type="EMBL" id="JALBUR010000014">
    <property type="protein sequence ID" value="MDX8419782.1"/>
    <property type="molecule type" value="Genomic_DNA"/>
</dbReference>
<dbReference type="GO" id="GO:0006260">
    <property type="term" value="P:DNA replication"/>
    <property type="evidence" value="ECO:0007669"/>
    <property type="project" value="InterPro"/>
</dbReference>
<dbReference type="CDD" id="cd04496">
    <property type="entry name" value="SSB_OBF"/>
    <property type="match status" value="1"/>
</dbReference>
<dbReference type="InterPro" id="IPR000424">
    <property type="entry name" value="Primosome_PriB/ssb"/>
</dbReference>
<dbReference type="PANTHER" id="PTHR10302">
    <property type="entry name" value="SINGLE-STRANDED DNA-BINDING PROTEIN"/>
    <property type="match status" value="1"/>
</dbReference>
<dbReference type="NCBIfam" id="TIGR00621">
    <property type="entry name" value="ssb"/>
    <property type="match status" value="1"/>
</dbReference>
<evidence type="ECO:0000256" key="1">
    <source>
        <dbReference type="ARBA" id="ARBA00023125"/>
    </source>
</evidence>
<dbReference type="PROSITE" id="PS50935">
    <property type="entry name" value="SSB"/>
    <property type="match status" value="1"/>
</dbReference>
<dbReference type="InterPro" id="IPR011344">
    <property type="entry name" value="ssDNA-bd"/>
</dbReference>
<protein>
    <recommendedName>
        <fullName evidence="2 3">Single-stranded DNA-binding protein</fullName>
        <shortName evidence="2">SSB</shortName>
    </recommendedName>
</protein>
<name>A0AB35U5Q7_9FIRM</name>
<dbReference type="Proteomes" id="UP001286174">
    <property type="component" value="Unassembled WGS sequence"/>
</dbReference>
<sequence>MINRVVLVGRLTKDVEVRKTNSGLSVAQFTVAVDRRMSRDSNGQQSADFVPCVAWRQSADFLGSYARKGNLVGVEGRIQTRNYDDKDGKKVYVTEVVCDNVQLLESRKSREAAGSYQQSSTPSYGSYNNNAQPSFNEPAKQNDSASGDDFKNGDSLVISSDDLPF</sequence>
<dbReference type="Pfam" id="PF00436">
    <property type="entry name" value="SSB"/>
    <property type="match status" value="1"/>
</dbReference>
<evidence type="ECO:0000256" key="4">
    <source>
        <dbReference type="SAM" id="MobiDB-lite"/>
    </source>
</evidence>
<comment type="caution">
    <text evidence="5">The sequence shown here is derived from an EMBL/GenBank/DDBJ whole genome shotgun (WGS) entry which is preliminary data.</text>
</comment>
<proteinExistence type="inferred from homology"/>
<feature type="compositionally biased region" description="Polar residues" evidence="4">
    <location>
        <begin position="115"/>
        <end position="145"/>
    </location>
</feature>
<dbReference type="PIRSF" id="PIRSF002070">
    <property type="entry name" value="SSB"/>
    <property type="match status" value="1"/>
</dbReference>
<evidence type="ECO:0000256" key="2">
    <source>
        <dbReference type="HAMAP-Rule" id="MF_00984"/>
    </source>
</evidence>
<dbReference type="Gene3D" id="2.40.50.140">
    <property type="entry name" value="Nucleic acid-binding proteins"/>
    <property type="match status" value="1"/>
</dbReference>
<evidence type="ECO:0000256" key="3">
    <source>
        <dbReference type="PIRNR" id="PIRNR002070"/>
    </source>
</evidence>
<organism evidence="5 6">
    <name type="scientific">Grylomicrobium aquisgranensis</name>
    <dbReference type="NCBI Taxonomy" id="2926318"/>
    <lineage>
        <taxon>Bacteria</taxon>
        <taxon>Bacillati</taxon>
        <taxon>Bacillota</taxon>
        <taxon>Erysipelotrichia</taxon>
        <taxon>Erysipelotrichales</taxon>
        <taxon>Erysipelotrichaceae</taxon>
        <taxon>Grylomicrobium</taxon>
    </lineage>
</organism>
<keyword evidence="1 2" id="KW-0238">DNA-binding</keyword>
<dbReference type="InterPro" id="IPR012340">
    <property type="entry name" value="NA-bd_OB-fold"/>
</dbReference>
<comment type="caution">
    <text evidence="2">Lacks conserved residue(s) required for the propagation of feature annotation.</text>
</comment>
<dbReference type="GO" id="GO:0009295">
    <property type="term" value="C:nucleoid"/>
    <property type="evidence" value="ECO:0007669"/>
    <property type="project" value="TreeGrafter"/>
</dbReference>
<accession>A0AB35U5Q7</accession>
<gene>
    <name evidence="5" type="primary">ssb</name>
    <name evidence="5" type="ORF">MOZ60_06700</name>
</gene>
<dbReference type="SUPFAM" id="SSF50249">
    <property type="entry name" value="Nucleic acid-binding proteins"/>
    <property type="match status" value="1"/>
</dbReference>
<dbReference type="GO" id="GO:0003697">
    <property type="term" value="F:single-stranded DNA binding"/>
    <property type="evidence" value="ECO:0007669"/>
    <property type="project" value="UniProtKB-UniRule"/>
</dbReference>
<dbReference type="PANTHER" id="PTHR10302:SF27">
    <property type="entry name" value="SINGLE-STRANDED DNA-BINDING PROTEIN"/>
    <property type="match status" value="1"/>
</dbReference>
<dbReference type="AlphaFoldDB" id="A0AB35U5Q7"/>